<evidence type="ECO:0000313" key="11">
    <source>
        <dbReference type="Proteomes" id="UP000664495"/>
    </source>
</evidence>
<keyword evidence="3" id="KW-1003">Cell membrane</keyword>
<feature type="transmembrane region" description="Helical" evidence="7">
    <location>
        <begin position="353"/>
        <end position="373"/>
    </location>
</feature>
<dbReference type="InterPro" id="IPR020846">
    <property type="entry name" value="MFS_dom"/>
</dbReference>
<keyword evidence="11" id="KW-1185">Reference proteome</keyword>
<keyword evidence="6 7" id="KW-0472">Membrane</keyword>
<feature type="domain" description="Major facilitator superfamily (MFS) profile" evidence="9">
    <location>
        <begin position="4"/>
        <end position="376"/>
    </location>
</feature>
<keyword evidence="5 7" id="KW-1133">Transmembrane helix</keyword>
<proteinExistence type="predicted"/>
<evidence type="ECO:0000259" key="9">
    <source>
        <dbReference type="PROSITE" id="PS50850"/>
    </source>
</evidence>
<protein>
    <submittedName>
        <fullName evidence="10">MFS transporter</fullName>
    </submittedName>
</protein>
<gene>
    <name evidence="10" type="ORF">JZO85_08390</name>
</gene>
<dbReference type="PANTHER" id="PTHR43124">
    <property type="entry name" value="PURINE EFFLUX PUMP PBUE"/>
    <property type="match status" value="1"/>
</dbReference>
<feature type="transmembrane region" description="Helical" evidence="7">
    <location>
        <begin position="135"/>
        <end position="154"/>
    </location>
</feature>
<feature type="transmembrane region" description="Helical" evidence="7">
    <location>
        <begin position="160"/>
        <end position="179"/>
    </location>
</feature>
<evidence type="ECO:0000256" key="6">
    <source>
        <dbReference type="ARBA" id="ARBA00023136"/>
    </source>
</evidence>
<evidence type="ECO:0000256" key="8">
    <source>
        <dbReference type="SAM" id="SignalP"/>
    </source>
</evidence>
<dbReference type="InterPro" id="IPR011701">
    <property type="entry name" value="MFS"/>
</dbReference>
<feature type="transmembrane region" description="Helical" evidence="7">
    <location>
        <begin position="39"/>
        <end position="59"/>
    </location>
</feature>
<dbReference type="Proteomes" id="UP000664495">
    <property type="component" value="Unassembled WGS sequence"/>
</dbReference>
<sequence length="399" mass="43210">MNRVAKSALLSVSLLVVTGGAIAGNIPAIAQAYPDINATYIELLTTIPSFFIITTVLISPKIAQVIGKKRTVQLGILLVIISGAMPAATSSFFSLFLSRLLFGIGVGLFNPLLYSLAATFFKGRELASVIGLQSAFEGIGGMLFTFTVGQLLLVSWRVSFFTYFLAIPILLAFSFFVPETETAAIEKHQDKRKRPLTPQFVRYLILLLITVTVYMSIAVKVTAFFVTKGIGNATDGSNYLAIVGLGAMLAGILFGRIVSILKKWTLPAAYLLLGFSLILLAFSTNLVMAALSAALCGFGFRTFIPYIFNEINQQAENAERNTSILLITFNIGSAFAPISIALLQGLLPVLTGAGLFVGEGALMIALAVILTIMEKKPLLVSRTNHLFYNEKRRTKRNQE</sequence>
<evidence type="ECO:0000256" key="4">
    <source>
        <dbReference type="ARBA" id="ARBA00022692"/>
    </source>
</evidence>
<evidence type="ECO:0000256" key="3">
    <source>
        <dbReference type="ARBA" id="ARBA00022475"/>
    </source>
</evidence>
<evidence type="ECO:0000256" key="2">
    <source>
        <dbReference type="ARBA" id="ARBA00022448"/>
    </source>
</evidence>
<organism evidence="10 11">
    <name type="scientific">Candidatus Enterococcus murrayae</name>
    <dbReference type="NCBI Taxonomy" id="2815321"/>
    <lineage>
        <taxon>Bacteria</taxon>
        <taxon>Bacillati</taxon>
        <taxon>Bacillota</taxon>
        <taxon>Bacilli</taxon>
        <taxon>Lactobacillales</taxon>
        <taxon>Enterococcaceae</taxon>
        <taxon>Enterococcus</taxon>
    </lineage>
</organism>
<evidence type="ECO:0000256" key="5">
    <source>
        <dbReference type="ARBA" id="ARBA00022989"/>
    </source>
</evidence>
<keyword evidence="8" id="KW-0732">Signal</keyword>
<feature type="transmembrane region" description="Helical" evidence="7">
    <location>
        <begin position="324"/>
        <end position="347"/>
    </location>
</feature>
<evidence type="ECO:0000313" key="10">
    <source>
        <dbReference type="EMBL" id="MBO0452284.1"/>
    </source>
</evidence>
<keyword evidence="4 7" id="KW-0812">Transmembrane</keyword>
<dbReference type="Gene3D" id="1.20.1250.20">
    <property type="entry name" value="MFS general substrate transporter like domains"/>
    <property type="match status" value="1"/>
</dbReference>
<keyword evidence="2" id="KW-0813">Transport</keyword>
<dbReference type="InterPro" id="IPR050189">
    <property type="entry name" value="MFS_Efflux_Transporters"/>
</dbReference>
<dbReference type="InterPro" id="IPR036259">
    <property type="entry name" value="MFS_trans_sf"/>
</dbReference>
<feature type="transmembrane region" description="Helical" evidence="7">
    <location>
        <begin position="100"/>
        <end position="123"/>
    </location>
</feature>
<evidence type="ECO:0000256" key="7">
    <source>
        <dbReference type="SAM" id="Phobius"/>
    </source>
</evidence>
<feature type="transmembrane region" description="Helical" evidence="7">
    <location>
        <begin position="288"/>
        <end position="308"/>
    </location>
</feature>
<feature type="signal peptide" evidence="8">
    <location>
        <begin position="1"/>
        <end position="23"/>
    </location>
</feature>
<evidence type="ECO:0000256" key="1">
    <source>
        <dbReference type="ARBA" id="ARBA00004651"/>
    </source>
</evidence>
<dbReference type="RefSeq" id="WP_207108060.1">
    <property type="nucleotide sequence ID" value="NZ_JAFLVR010000020.1"/>
</dbReference>
<reference evidence="10 11" key="1">
    <citation type="submission" date="2021-03" db="EMBL/GenBank/DDBJ databases">
        <title>Enterococcal diversity collection.</title>
        <authorList>
            <person name="Gilmore M.S."/>
            <person name="Schwartzman J."/>
            <person name="Van Tyne D."/>
            <person name="Martin M."/>
            <person name="Earl A.M."/>
            <person name="Manson A.L."/>
            <person name="Straub T."/>
            <person name="Salamzade R."/>
            <person name="Saavedra J."/>
            <person name="Lebreton F."/>
            <person name="Prichula J."/>
            <person name="Schaufler K."/>
            <person name="Gaca A."/>
            <person name="Sgardioli B."/>
            <person name="Wagenaar J."/>
            <person name="Strong T."/>
        </authorList>
    </citation>
    <scope>NUCLEOTIDE SEQUENCE [LARGE SCALE GENOMIC DNA]</scope>
    <source>
        <strain evidence="10 11">MJM16</strain>
    </source>
</reference>
<dbReference type="PANTHER" id="PTHR43124:SF3">
    <property type="entry name" value="CHLORAMPHENICOL EFFLUX PUMP RV0191"/>
    <property type="match status" value="1"/>
</dbReference>
<name>A0ABS3HFR0_9ENTE</name>
<dbReference type="PROSITE" id="PS50850">
    <property type="entry name" value="MFS"/>
    <property type="match status" value="1"/>
</dbReference>
<dbReference type="Pfam" id="PF07690">
    <property type="entry name" value="MFS_1"/>
    <property type="match status" value="1"/>
</dbReference>
<dbReference type="SUPFAM" id="SSF103473">
    <property type="entry name" value="MFS general substrate transporter"/>
    <property type="match status" value="1"/>
</dbReference>
<dbReference type="EMBL" id="JAFLVR010000020">
    <property type="protein sequence ID" value="MBO0452284.1"/>
    <property type="molecule type" value="Genomic_DNA"/>
</dbReference>
<feature type="transmembrane region" description="Helical" evidence="7">
    <location>
        <begin position="200"/>
        <end position="219"/>
    </location>
</feature>
<comment type="subcellular location">
    <subcellularLocation>
        <location evidence="1">Cell membrane</location>
        <topology evidence="1">Multi-pass membrane protein</topology>
    </subcellularLocation>
</comment>
<accession>A0ABS3HFR0</accession>
<feature type="transmembrane region" description="Helical" evidence="7">
    <location>
        <begin position="264"/>
        <end position="282"/>
    </location>
</feature>
<feature type="chain" id="PRO_5046857763" evidence="8">
    <location>
        <begin position="24"/>
        <end position="399"/>
    </location>
</feature>
<feature type="transmembrane region" description="Helical" evidence="7">
    <location>
        <begin position="239"/>
        <end position="257"/>
    </location>
</feature>
<comment type="caution">
    <text evidence="10">The sequence shown here is derived from an EMBL/GenBank/DDBJ whole genome shotgun (WGS) entry which is preliminary data.</text>
</comment>
<feature type="transmembrane region" description="Helical" evidence="7">
    <location>
        <begin position="71"/>
        <end position="94"/>
    </location>
</feature>